<proteinExistence type="predicted"/>
<feature type="region of interest" description="Disordered" evidence="1">
    <location>
        <begin position="125"/>
        <end position="163"/>
    </location>
</feature>
<dbReference type="AlphaFoldDB" id="Q8KQF2"/>
<dbReference type="EMBL" id="AY093433">
    <property type="protein sequence ID" value="AAM19726.1"/>
    <property type="molecule type" value="Genomic_DNA"/>
</dbReference>
<reference evidence="3" key="1">
    <citation type="journal article" date="2003" name="J. Bacteriol.">
        <title>Novel methylotrophy genes of Methylobacterium extorquens AM1 identified by using transposon mutagenesis including a putative dihydromethanopterin reductase.</title>
        <authorList>
            <person name="Marx C.J."/>
            <person name="O'Brien B.N."/>
            <person name="Breezee J."/>
            <person name="Lidstrom M.E."/>
        </authorList>
    </citation>
    <scope>NUCLEOTIDE SEQUENCE</scope>
    <source>
        <strain evidence="3">AM1</strain>
    </source>
</reference>
<dbReference type="SUPFAM" id="SSF53597">
    <property type="entry name" value="Dihydrofolate reductase-like"/>
    <property type="match status" value="1"/>
</dbReference>
<dbReference type="GO" id="GO:0046654">
    <property type="term" value="P:tetrahydrofolate biosynthetic process"/>
    <property type="evidence" value="ECO:0007669"/>
    <property type="project" value="InterPro"/>
</dbReference>
<feature type="domain" description="DHFR" evidence="2">
    <location>
        <begin position="3"/>
        <end position="130"/>
    </location>
</feature>
<accession>Q8KQF2</accession>
<dbReference type="InterPro" id="IPR001796">
    <property type="entry name" value="DHFR_dom"/>
</dbReference>
<dbReference type="Pfam" id="PF00186">
    <property type="entry name" value="DHFR_1"/>
    <property type="match status" value="1"/>
</dbReference>
<name>Q8KQF2_METEX</name>
<dbReference type="Gene3D" id="3.40.430.10">
    <property type="entry name" value="Dihydrofolate Reductase, subunit A"/>
    <property type="match status" value="1"/>
</dbReference>
<sequence length="163" mass="18548">MDVRLIAAIGRRGQLGLEGDMPWGRSFPDDLRRFRELTAGGIVLVGWRTWPTVERLQGTHGRRFVVDDVKLPPTGMLVRLQEPDASGTRDRPVWIAGGAKTYARYARFVDEFVVRRVPYDGPADTWMPDLLGTPEADRTDGPYTGRSPTDKQWRPGCRRLRDR</sequence>
<protein>
    <submittedName>
        <fullName evidence="3">Dihydrofolate reductase</fullName>
    </submittedName>
</protein>
<feature type="compositionally biased region" description="Basic and acidic residues" evidence="1">
    <location>
        <begin position="148"/>
        <end position="163"/>
    </location>
</feature>
<evidence type="ECO:0000256" key="1">
    <source>
        <dbReference type="SAM" id="MobiDB-lite"/>
    </source>
</evidence>
<dbReference type="InterPro" id="IPR024072">
    <property type="entry name" value="DHFR-like_dom_sf"/>
</dbReference>
<gene>
    <name evidence="3" type="primary">dfrB</name>
</gene>
<evidence type="ECO:0000259" key="2">
    <source>
        <dbReference type="Pfam" id="PF00186"/>
    </source>
</evidence>
<evidence type="ECO:0000313" key="3">
    <source>
        <dbReference type="EMBL" id="AAM19726.1"/>
    </source>
</evidence>
<organism evidence="3">
    <name type="scientific">Methylorubrum extorquens</name>
    <name type="common">Methylobacterium dichloromethanicum</name>
    <name type="synonym">Methylobacterium extorquens</name>
    <dbReference type="NCBI Taxonomy" id="408"/>
    <lineage>
        <taxon>Bacteria</taxon>
        <taxon>Pseudomonadati</taxon>
        <taxon>Pseudomonadota</taxon>
        <taxon>Alphaproteobacteria</taxon>
        <taxon>Hyphomicrobiales</taxon>
        <taxon>Methylobacteriaceae</taxon>
        <taxon>Methylorubrum</taxon>
    </lineage>
</organism>
<dbReference type="GO" id="GO:0004146">
    <property type="term" value="F:dihydrofolate reductase activity"/>
    <property type="evidence" value="ECO:0007669"/>
    <property type="project" value="InterPro"/>
</dbReference>